<sequence>MSEKQTMTRRRLLAAMGGMAGATVAAAGWMAAGGGTVLGSGASSVTGDVYGEECDGGGACEGMHNVKQYGAVGDGSHDDTAAIQAALNAAHAAGGGTILFPPGVYRISNVTCHDDLHLKGMGGATLKPAKTARGILVDNTRYVLIEGLRFDCSLQTSTVSAKETCITGTNAQHILIRDCELFGGIYGIWLYEARNGCIEHCHGHHFNQWPFVVTGCQGFQYLSNVSHDNGNDGLKFAGVNTTSAPNLMKDMIVAGNLCYNNARDGFDLAGNNVENLLISGNIFRDNTLQGIDCKIVYQGQYMKNVVIRNNLLLFNQTGQINCQNDIDGVQSAVSVYDNTVRSGAASTVYNYIYGIRLDGQGPGSSVYHNDIRGCYFGIRVHDGDQAVVSRNTVDVKHTGIFVDLQTATGMDGNRVEDNDIKTEASPCIHIKNAATTNTLVRNNRTKTTANVYRIADTATGTVIYGNEFGHASSLPTGRAVRGEIVRSSDPIATSCMGWIATNTAEQAVFAPFGAI</sequence>
<dbReference type="InterPro" id="IPR024535">
    <property type="entry name" value="RHGA/B-epi-like_pectate_lyase"/>
</dbReference>
<dbReference type="InterPro" id="IPR006311">
    <property type="entry name" value="TAT_signal"/>
</dbReference>
<dbReference type="InterPro" id="IPR006626">
    <property type="entry name" value="PbH1"/>
</dbReference>
<keyword evidence="1" id="KW-1133">Transmembrane helix</keyword>
<dbReference type="Proteomes" id="UP000307943">
    <property type="component" value="Unassembled WGS sequence"/>
</dbReference>
<feature type="domain" description="Periplasmic copper-binding protein NosD beta helix" evidence="2">
    <location>
        <begin position="304"/>
        <end position="470"/>
    </location>
</feature>
<evidence type="ECO:0000259" key="3">
    <source>
        <dbReference type="Pfam" id="PF12708"/>
    </source>
</evidence>
<dbReference type="AlphaFoldDB" id="A0A5C4TCF5"/>
<keyword evidence="1" id="KW-0812">Transmembrane</keyword>
<reference evidence="4 5" key="1">
    <citation type="submission" date="2019-05" db="EMBL/GenBank/DDBJ databases">
        <title>We sequenced the genome of Paenibacillus hemerocallicola KCTC 33185 for further insight into its adaptation and study the phylogeny of Paenibacillus.</title>
        <authorList>
            <person name="Narsing Rao M.P."/>
        </authorList>
    </citation>
    <scope>NUCLEOTIDE SEQUENCE [LARGE SCALE GENOMIC DNA]</scope>
    <source>
        <strain evidence="4 5">KCTC 33185</strain>
    </source>
</reference>
<dbReference type="Pfam" id="PF12708">
    <property type="entry name" value="Pect-lyase_RHGA_epim"/>
    <property type="match status" value="1"/>
</dbReference>
<keyword evidence="5" id="KW-1185">Reference proteome</keyword>
<dbReference type="OrthoDB" id="9795222at2"/>
<comment type="caution">
    <text evidence="4">The sequence shown here is derived from an EMBL/GenBank/DDBJ whole genome shotgun (WGS) entry which is preliminary data.</text>
</comment>
<dbReference type="PROSITE" id="PS51318">
    <property type="entry name" value="TAT"/>
    <property type="match status" value="1"/>
</dbReference>
<dbReference type="InterPro" id="IPR011050">
    <property type="entry name" value="Pectin_lyase_fold/virulence"/>
</dbReference>
<dbReference type="SUPFAM" id="SSF51126">
    <property type="entry name" value="Pectin lyase-like"/>
    <property type="match status" value="1"/>
</dbReference>
<accession>A0A5C4TCF5</accession>
<proteinExistence type="predicted"/>
<gene>
    <name evidence="4" type="ORF">FE784_08725</name>
</gene>
<evidence type="ECO:0000313" key="4">
    <source>
        <dbReference type="EMBL" id="TNJ66641.1"/>
    </source>
</evidence>
<dbReference type="Pfam" id="PF05048">
    <property type="entry name" value="NosD"/>
    <property type="match status" value="1"/>
</dbReference>
<feature type="domain" description="Rhamnogalacturonase A/B/Epimerase-like pectate lyase" evidence="3">
    <location>
        <begin position="65"/>
        <end position="283"/>
    </location>
</feature>
<feature type="transmembrane region" description="Helical" evidence="1">
    <location>
        <begin position="12"/>
        <end position="32"/>
    </location>
</feature>
<evidence type="ECO:0000259" key="2">
    <source>
        <dbReference type="Pfam" id="PF05048"/>
    </source>
</evidence>
<dbReference type="RefSeq" id="WP_139601760.1">
    <property type="nucleotide sequence ID" value="NZ_VDCQ01000009.1"/>
</dbReference>
<organism evidence="4 5">
    <name type="scientific">Paenibacillus hemerocallicola</name>
    <dbReference type="NCBI Taxonomy" id="1172614"/>
    <lineage>
        <taxon>Bacteria</taxon>
        <taxon>Bacillati</taxon>
        <taxon>Bacillota</taxon>
        <taxon>Bacilli</taxon>
        <taxon>Bacillales</taxon>
        <taxon>Paenibacillaceae</taxon>
        <taxon>Paenibacillus</taxon>
    </lineage>
</organism>
<dbReference type="InterPro" id="IPR007742">
    <property type="entry name" value="NosD_dom"/>
</dbReference>
<dbReference type="InterPro" id="IPR012334">
    <property type="entry name" value="Pectin_lyas_fold"/>
</dbReference>
<keyword evidence="1" id="KW-0472">Membrane</keyword>
<dbReference type="SMART" id="SM00710">
    <property type="entry name" value="PbH1"/>
    <property type="match status" value="8"/>
</dbReference>
<evidence type="ECO:0000313" key="5">
    <source>
        <dbReference type="Proteomes" id="UP000307943"/>
    </source>
</evidence>
<name>A0A5C4TCF5_9BACL</name>
<dbReference type="Gene3D" id="2.160.20.10">
    <property type="entry name" value="Single-stranded right-handed beta-helix, Pectin lyase-like"/>
    <property type="match status" value="2"/>
</dbReference>
<dbReference type="EMBL" id="VDCQ01000009">
    <property type="protein sequence ID" value="TNJ66641.1"/>
    <property type="molecule type" value="Genomic_DNA"/>
</dbReference>
<evidence type="ECO:0008006" key="6">
    <source>
        <dbReference type="Google" id="ProtNLM"/>
    </source>
</evidence>
<evidence type="ECO:0000256" key="1">
    <source>
        <dbReference type="SAM" id="Phobius"/>
    </source>
</evidence>
<protein>
    <recommendedName>
        <fullName evidence="6">Pectate lyase superfamily protein domain-containing protein</fullName>
    </recommendedName>
</protein>